<keyword evidence="5" id="KW-0539">Nucleus</keyword>
<accession>A0A819GA75</accession>
<comment type="subcellular location">
    <subcellularLocation>
        <location evidence="1">Nucleus</location>
    </subcellularLocation>
</comment>
<keyword evidence="3" id="KW-0863">Zinc-finger</keyword>
<dbReference type="SUPFAM" id="SSF140996">
    <property type="entry name" value="Hermes dimerisation domain"/>
    <property type="match status" value="1"/>
</dbReference>
<evidence type="ECO:0000256" key="6">
    <source>
        <dbReference type="SAM" id="MobiDB-lite"/>
    </source>
</evidence>
<feature type="region of interest" description="Disordered" evidence="6">
    <location>
        <begin position="1"/>
        <end position="49"/>
    </location>
</feature>
<dbReference type="InterPro" id="IPR052035">
    <property type="entry name" value="ZnF_BED_domain_contain"/>
</dbReference>
<evidence type="ECO:0000256" key="1">
    <source>
        <dbReference type="ARBA" id="ARBA00004123"/>
    </source>
</evidence>
<evidence type="ECO:0000313" key="9">
    <source>
        <dbReference type="EMBL" id="CAF3882251.1"/>
    </source>
</evidence>
<keyword evidence="4" id="KW-0862">Zinc</keyword>
<dbReference type="GO" id="GO:0008270">
    <property type="term" value="F:zinc ion binding"/>
    <property type="evidence" value="ECO:0007669"/>
    <property type="project" value="UniProtKB-KW"/>
</dbReference>
<name>A0A819GA75_9BILA</name>
<gene>
    <name evidence="9" type="ORF">FNK824_LOCUS19603</name>
</gene>
<evidence type="ECO:0000259" key="7">
    <source>
        <dbReference type="Pfam" id="PF05699"/>
    </source>
</evidence>
<dbReference type="Pfam" id="PF05699">
    <property type="entry name" value="Dimer_Tnp_hAT"/>
    <property type="match status" value="1"/>
</dbReference>
<evidence type="ECO:0000313" key="10">
    <source>
        <dbReference type="Proteomes" id="UP000663874"/>
    </source>
</evidence>
<proteinExistence type="predicted"/>
<dbReference type="GO" id="GO:0005634">
    <property type="term" value="C:nucleus"/>
    <property type="evidence" value="ECO:0007669"/>
    <property type="project" value="UniProtKB-SubCell"/>
</dbReference>
<dbReference type="PANTHER" id="PTHR46481">
    <property type="entry name" value="ZINC FINGER BED DOMAIN-CONTAINING PROTEIN 4"/>
    <property type="match status" value="1"/>
</dbReference>
<dbReference type="InterPro" id="IPR008906">
    <property type="entry name" value="HATC_C_dom"/>
</dbReference>
<feature type="compositionally biased region" description="Low complexity" evidence="6">
    <location>
        <begin position="14"/>
        <end position="32"/>
    </location>
</feature>
<dbReference type="GO" id="GO:0046983">
    <property type="term" value="F:protein dimerization activity"/>
    <property type="evidence" value="ECO:0007669"/>
    <property type="project" value="InterPro"/>
</dbReference>
<dbReference type="Proteomes" id="UP000663874">
    <property type="component" value="Unassembled WGS sequence"/>
</dbReference>
<organism evidence="9 10">
    <name type="scientific">Rotaria sordida</name>
    <dbReference type="NCBI Taxonomy" id="392033"/>
    <lineage>
        <taxon>Eukaryota</taxon>
        <taxon>Metazoa</taxon>
        <taxon>Spiralia</taxon>
        <taxon>Gnathifera</taxon>
        <taxon>Rotifera</taxon>
        <taxon>Eurotatoria</taxon>
        <taxon>Bdelloidea</taxon>
        <taxon>Philodinida</taxon>
        <taxon>Philodinidae</taxon>
        <taxon>Rotaria</taxon>
    </lineage>
</organism>
<keyword evidence="2" id="KW-0479">Metal-binding</keyword>
<protein>
    <recommendedName>
        <fullName evidence="11">Transposase</fullName>
    </recommendedName>
</protein>
<dbReference type="PANTHER" id="PTHR46481:SF10">
    <property type="entry name" value="ZINC FINGER BED DOMAIN-CONTAINING PROTEIN 39"/>
    <property type="match status" value="1"/>
</dbReference>
<sequence length="623" mass="70604">MATLRFSDVEVDENSSYSESESEIETGSTDYSGDSDDVSDEDLQPTSSSFYNESWTTGYFRPKKLTFTSTNSGYTPIVTQKLKDDTPMDFFCLYFNEVLLNFPLTGISTMSNSKQDIERKKKQVIEKLKTGEFIAILEPPSSSHGSFWQHLLRIKCLNNEYQPFVQCQLCYEILSYSISNGTSTISYHVKNCLNKSSVLKSNKTIDSYVSKNTEVNVTVDDKRSITVACAKFCSFDMRPFSIVKGQGFTNLCQNLINIGYQYGTTKSGPPSASSVLPDPTNVSRTVSQISEEYREQLKNILKVDLQGVKLIGISTDYWKNSGTSENYLTVNIHYSKNEKNVTYMLRTSLFDQSKTGDNTRKKIFSILSSYGIDPNEYHIVYITDNGSNLICAFLASEQLSADTSPTLHLVVPWFTKLKNSCEIEEGDHLLLVQFKNAVSKMLDEKIYLTSLHYIATFLYPATKKFLTLSSSFRDEIYSDTRKMIQTIGIQQEHSTVSSTKQTNIANKTSKKKKTNLVIQKDVMQEFAGVEEEDFDDDSDEIDRYINTKLSFSSDDTLLGWWNKHSLIFPQLALLAKSLLGVPASSATSERVFSSSGRILEKRRQYLKPDIVDDILMIRNFRDV</sequence>
<evidence type="ECO:0000256" key="5">
    <source>
        <dbReference type="ARBA" id="ARBA00023242"/>
    </source>
</evidence>
<evidence type="ECO:0000256" key="2">
    <source>
        <dbReference type="ARBA" id="ARBA00022723"/>
    </source>
</evidence>
<feature type="compositionally biased region" description="Acidic residues" evidence="6">
    <location>
        <begin position="33"/>
        <end position="43"/>
    </location>
</feature>
<evidence type="ECO:0000259" key="8">
    <source>
        <dbReference type="Pfam" id="PF10683"/>
    </source>
</evidence>
<dbReference type="InterPro" id="IPR018473">
    <property type="entry name" value="Hermes_transposase_DNA-db"/>
</dbReference>
<feature type="domain" description="HAT C-terminal dimerisation" evidence="7">
    <location>
        <begin position="542"/>
        <end position="619"/>
    </location>
</feature>
<dbReference type="AlphaFoldDB" id="A0A819GA75"/>
<dbReference type="Pfam" id="PF10683">
    <property type="entry name" value="DBD_Tnp_Hermes"/>
    <property type="match status" value="1"/>
</dbReference>
<comment type="caution">
    <text evidence="9">The sequence shown here is derived from an EMBL/GenBank/DDBJ whole genome shotgun (WGS) entry which is preliminary data.</text>
</comment>
<dbReference type="EMBL" id="CAJOBE010003467">
    <property type="protein sequence ID" value="CAF3882251.1"/>
    <property type="molecule type" value="Genomic_DNA"/>
</dbReference>
<evidence type="ECO:0000256" key="4">
    <source>
        <dbReference type="ARBA" id="ARBA00022833"/>
    </source>
</evidence>
<dbReference type="SUPFAM" id="SSF53098">
    <property type="entry name" value="Ribonuclease H-like"/>
    <property type="match status" value="1"/>
</dbReference>
<feature type="domain" description="Hermes trasposase DNA-binding" evidence="8">
    <location>
        <begin position="217"/>
        <end position="265"/>
    </location>
</feature>
<reference evidence="9" key="1">
    <citation type="submission" date="2021-02" db="EMBL/GenBank/DDBJ databases">
        <authorList>
            <person name="Nowell W R."/>
        </authorList>
    </citation>
    <scope>NUCLEOTIDE SEQUENCE</scope>
</reference>
<dbReference type="InterPro" id="IPR012337">
    <property type="entry name" value="RNaseH-like_sf"/>
</dbReference>
<evidence type="ECO:0000256" key="3">
    <source>
        <dbReference type="ARBA" id="ARBA00022771"/>
    </source>
</evidence>
<dbReference type="Gene3D" id="1.10.10.1070">
    <property type="entry name" value="Zinc finger, BED domain-containing"/>
    <property type="match status" value="1"/>
</dbReference>
<evidence type="ECO:0008006" key="11">
    <source>
        <dbReference type="Google" id="ProtNLM"/>
    </source>
</evidence>